<sequence length="46" mass="5266">MPKIAYIYIYIRNEICLRTQSLYMASRRLHTSMRILAADSSSSGLA</sequence>
<comment type="caution">
    <text evidence="1">The sequence shown here is derived from an EMBL/GenBank/DDBJ whole genome shotgun (WGS) entry which is preliminary data.</text>
</comment>
<proteinExistence type="predicted"/>
<gene>
    <name evidence="1" type="ORF">ABT39_MTgene5458</name>
</gene>
<dbReference type="EMBL" id="LKAM01000007">
    <property type="protein sequence ID" value="KUM47273.1"/>
    <property type="molecule type" value="Genomic_DNA"/>
</dbReference>
<reference evidence="1" key="1">
    <citation type="journal article" date="2015" name="Genome Biol. Evol.">
        <title>Organellar Genomes of White Spruce (Picea glauca): Assembly and Annotation.</title>
        <authorList>
            <person name="Jackman S.D."/>
            <person name="Warren R.L."/>
            <person name="Gibb E.A."/>
            <person name="Vandervalk B.P."/>
            <person name="Mohamadi H."/>
            <person name="Chu J."/>
            <person name="Raymond A."/>
            <person name="Pleasance S."/>
            <person name="Coope R."/>
            <person name="Wildung M.R."/>
            <person name="Ritland C.E."/>
            <person name="Bousquet J."/>
            <person name="Jones S.J."/>
            <person name="Bohlmann J."/>
            <person name="Birol I."/>
        </authorList>
    </citation>
    <scope>NUCLEOTIDE SEQUENCE [LARGE SCALE GENOMIC DNA]</scope>
    <source>
        <tissue evidence="1">Flushing bud</tissue>
    </source>
</reference>
<organism evidence="1">
    <name type="scientific">Picea glauca</name>
    <name type="common">White spruce</name>
    <name type="synonym">Pinus glauca</name>
    <dbReference type="NCBI Taxonomy" id="3330"/>
    <lineage>
        <taxon>Eukaryota</taxon>
        <taxon>Viridiplantae</taxon>
        <taxon>Streptophyta</taxon>
        <taxon>Embryophyta</taxon>
        <taxon>Tracheophyta</taxon>
        <taxon>Spermatophyta</taxon>
        <taxon>Pinopsida</taxon>
        <taxon>Pinidae</taxon>
        <taxon>Conifers I</taxon>
        <taxon>Pinales</taxon>
        <taxon>Pinaceae</taxon>
        <taxon>Picea</taxon>
    </lineage>
</organism>
<dbReference type="AlphaFoldDB" id="A0A117NGS9"/>
<protein>
    <submittedName>
        <fullName evidence="1">Uncharacterized protein</fullName>
    </submittedName>
</protein>
<accession>A0A117NGS9</accession>
<evidence type="ECO:0000313" key="1">
    <source>
        <dbReference type="EMBL" id="KUM47273.1"/>
    </source>
</evidence>
<name>A0A117NGS9_PICGL</name>
<geneLocation type="mitochondrion" evidence="1"/>
<keyword evidence="1" id="KW-0496">Mitochondrion</keyword>